<keyword evidence="3" id="KW-1185">Reference proteome</keyword>
<feature type="transmembrane region" description="Helical" evidence="1">
    <location>
        <begin position="42"/>
        <end position="62"/>
    </location>
</feature>
<organism evidence="2 3">
    <name type="scientific">Spiroplasma turonicum</name>
    <dbReference type="NCBI Taxonomy" id="216946"/>
    <lineage>
        <taxon>Bacteria</taxon>
        <taxon>Bacillati</taxon>
        <taxon>Mycoplasmatota</taxon>
        <taxon>Mollicutes</taxon>
        <taxon>Entomoplasmatales</taxon>
        <taxon>Spiroplasmataceae</taxon>
        <taxon>Spiroplasma</taxon>
    </lineage>
</organism>
<keyword evidence="1" id="KW-0812">Transmembrane</keyword>
<gene>
    <name evidence="2" type="ORF">STURON_00877</name>
</gene>
<accession>A0A0K1P769</accession>
<dbReference type="InterPro" id="IPR036259">
    <property type="entry name" value="MFS_trans_sf"/>
</dbReference>
<dbReference type="SUPFAM" id="SSF103473">
    <property type="entry name" value="MFS general substrate transporter"/>
    <property type="match status" value="1"/>
</dbReference>
<keyword evidence="1" id="KW-1133">Transmembrane helix</keyword>
<feature type="transmembrane region" description="Helical" evidence="1">
    <location>
        <begin position="180"/>
        <end position="198"/>
    </location>
</feature>
<feature type="transmembrane region" description="Helical" evidence="1">
    <location>
        <begin position="231"/>
        <end position="249"/>
    </location>
</feature>
<sequence>MPTNLNFDKSSYLIALILGTSFFSLFLKPLSTFITGLIRNRFTWLKISYFFAFIITVTQFFIQENNIILFIFLSLFLAICISSSSIFFLYYNEQFNYRIYVISVTWIIFTFITFGTILGNYISEINHILLKEKYEITSLSIFVIILIYLFIYSFFCKETKNLAGVFDEYIIENLPKKNNFNFFILYLLGFLISLTSALNNSQIVKLFIGLNLKDYGSSYETIESFLRSFNYFYYVPSIIVSYFIYKFVLKYLGQKYLIITCLFLLFGVYTLLAFTTNPYIYMFSSILSGILCNQIIFTLFSLCIFWNYRAPKNPVTGFFGTSLFLAKFLVESIEKFISKSNYGVFKDINDLSDLSFYDVANSTSLKDFDIATTLIMSFSCMVVLISVLIFYYKNNSLFADYLNYRNATRNIKNLLKKRMLDKVKTKIDVNKINSNDINEYN</sequence>
<name>A0A0K1P769_9MOLU</name>
<keyword evidence="1" id="KW-0472">Membrane</keyword>
<dbReference type="EMBL" id="CP012328">
    <property type="protein sequence ID" value="AKU80123.1"/>
    <property type="molecule type" value="Genomic_DNA"/>
</dbReference>
<dbReference type="Proteomes" id="UP000067243">
    <property type="component" value="Chromosome"/>
</dbReference>
<dbReference type="OrthoDB" id="387641at2"/>
<dbReference type="AlphaFoldDB" id="A0A0K1P769"/>
<evidence type="ECO:0000313" key="3">
    <source>
        <dbReference type="Proteomes" id="UP000067243"/>
    </source>
</evidence>
<feature type="transmembrane region" description="Helical" evidence="1">
    <location>
        <begin position="12"/>
        <end position="30"/>
    </location>
</feature>
<evidence type="ECO:0000256" key="1">
    <source>
        <dbReference type="SAM" id="Phobius"/>
    </source>
</evidence>
<reference evidence="2 3" key="1">
    <citation type="journal article" date="2015" name="Genome Announc.">
        <title>Complete Genome Sequence of Spiroplasma turonicum Strain Tab4cT, a Parasite of a Horse Fly, Haematopota sp. (Diptera: Tabanidae).</title>
        <authorList>
            <person name="Davis R.E."/>
            <person name="Shao J."/>
            <person name="Zhao Y."/>
            <person name="Gasparich G.E."/>
            <person name="Gaynor B.J."/>
            <person name="Donofrio N."/>
        </authorList>
    </citation>
    <scope>NUCLEOTIDE SEQUENCE [LARGE SCALE GENOMIC DNA]</scope>
    <source>
        <strain evidence="2 3">Tab4c</strain>
    </source>
</reference>
<feature type="transmembrane region" description="Helical" evidence="1">
    <location>
        <begin position="134"/>
        <end position="155"/>
    </location>
</feature>
<feature type="transmembrane region" description="Helical" evidence="1">
    <location>
        <begin position="256"/>
        <end position="274"/>
    </location>
</feature>
<dbReference type="STRING" id="216946.STURO_v1c08720"/>
<protein>
    <submittedName>
        <fullName evidence="2">Uncharacterized protein</fullName>
    </submittedName>
</protein>
<evidence type="ECO:0000313" key="2">
    <source>
        <dbReference type="EMBL" id="AKU80123.1"/>
    </source>
</evidence>
<feature type="transmembrane region" description="Helical" evidence="1">
    <location>
        <begin position="370"/>
        <end position="392"/>
    </location>
</feature>
<dbReference type="PATRIC" id="fig|216946.3.peg.906"/>
<feature type="transmembrane region" description="Helical" evidence="1">
    <location>
        <begin position="68"/>
        <end position="92"/>
    </location>
</feature>
<dbReference type="KEGG" id="stur:STURON_00877"/>
<dbReference type="RefSeq" id="WP_158500524.1">
    <property type="nucleotide sequence ID" value="NZ_CP012328.1"/>
</dbReference>
<feature type="transmembrane region" description="Helical" evidence="1">
    <location>
        <begin position="280"/>
        <end position="306"/>
    </location>
</feature>
<feature type="transmembrane region" description="Helical" evidence="1">
    <location>
        <begin position="313"/>
        <end position="330"/>
    </location>
</feature>
<feature type="transmembrane region" description="Helical" evidence="1">
    <location>
        <begin position="99"/>
        <end position="122"/>
    </location>
</feature>
<proteinExistence type="predicted"/>